<evidence type="ECO:0000256" key="3">
    <source>
        <dbReference type="HAMAP-Rule" id="MF_00242"/>
    </source>
</evidence>
<dbReference type="PANTHER" id="PTHR47271:SF2">
    <property type="entry name" value="ARGININE DEIMINASE"/>
    <property type="match status" value="1"/>
</dbReference>
<dbReference type="UniPathway" id="UPA00254">
    <property type="reaction ID" value="UER00364"/>
</dbReference>
<keyword evidence="6" id="KW-1185">Reference proteome</keyword>
<dbReference type="OrthoDB" id="9807502at2"/>
<dbReference type="HAMAP" id="MF_00242">
    <property type="entry name" value="Arg_deiminase"/>
    <property type="match status" value="1"/>
</dbReference>
<dbReference type="PRINTS" id="PR01466">
    <property type="entry name" value="ARGDEIMINASE"/>
</dbReference>
<dbReference type="InterPro" id="IPR003876">
    <property type="entry name" value="Arg_deiminase"/>
</dbReference>
<dbReference type="Gene3D" id="3.75.10.10">
    <property type="entry name" value="L-arginine/glycine Amidinotransferase, Chain A"/>
    <property type="match status" value="1"/>
</dbReference>
<comment type="catalytic activity">
    <reaction evidence="3">
        <text>L-arginine + H2O = L-citrulline + NH4(+)</text>
        <dbReference type="Rhea" id="RHEA:19597"/>
        <dbReference type="ChEBI" id="CHEBI:15377"/>
        <dbReference type="ChEBI" id="CHEBI:28938"/>
        <dbReference type="ChEBI" id="CHEBI:32682"/>
        <dbReference type="ChEBI" id="CHEBI:57743"/>
        <dbReference type="EC" id="3.5.3.6"/>
    </reaction>
</comment>
<accession>A0A222EPH8</accession>
<dbReference type="PIRSF" id="PIRSF006356">
    <property type="entry name" value="Arg_deiminase"/>
    <property type="match status" value="1"/>
</dbReference>
<comment type="similarity">
    <text evidence="1 3">Belongs to the arginine deiminase family.</text>
</comment>
<comment type="subcellular location">
    <subcellularLocation>
        <location evidence="3">Cytoplasm</location>
    </subcellularLocation>
</comment>
<evidence type="ECO:0000256" key="2">
    <source>
        <dbReference type="ARBA" id="ARBA00022801"/>
    </source>
</evidence>
<gene>
    <name evidence="3 5" type="primary">arcA</name>
    <name evidence="5" type="ORF">SCORR_v1c06730</name>
</gene>
<evidence type="ECO:0000256" key="4">
    <source>
        <dbReference type="PIRSR" id="PIRSR006356-1"/>
    </source>
</evidence>
<dbReference type="NCBIfam" id="NF002381">
    <property type="entry name" value="PRK01388.1"/>
    <property type="match status" value="1"/>
</dbReference>
<dbReference type="PANTHER" id="PTHR47271">
    <property type="entry name" value="ARGININE DEIMINASE"/>
    <property type="match status" value="1"/>
</dbReference>
<dbReference type="GO" id="GO:0016990">
    <property type="term" value="F:arginine deiminase activity"/>
    <property type="evidence" value="ECO:0007669"/>
    <property type="project" value="UniProtKB-UniRule"/>
</dbReference>
<keyword evidence="2 3" id="KW-0378">Hydrolase</keyword>
<dbReference type="RefSeq" id="WP_094049189.1">
    <property type="nucleotide sequence ID" value="NZ_CP022535.1"/>
</dbReference>
<dbReference type="Pfam" id="PF02274">
    <property type="entry name" value="ADI"/>
    <property type="match status" value="1"/>
</dbReference>
<dbReference type="GO" id="GO:0019546">
    <property type="term" value="P:L-arginine deiminase pathway"/>
    <property type="evidence" value="ECO:0007669"/>
    <property type="project" value="TreeGrafter"/>
</dbReference>
<keyword evidence="3" id="KW-0056">Arginine metabolism</keyword>
<feature type="active site" description="Amidino-cysteine intermediate" evidence="3 4">
    <location>
        <position position="389"/>
    </location>
</feature>
<keyword evidence="3" id="KW-0963">Cytoplasm</keyword>
<comment type="pathway">
    <text evidence="3">Amino-acid degradation; L-arginine degradation via ADI pathway; carbamoyl phosphate from L-arginine: step 1/2.</text>
</comment>
<dbReference type="GO" id="GO:0005737">
    <property type="term" value="C:cytoplasm"/>
    <property type="evidence" value="ECO:0007669"/>
    <property type="project" value="UniProtKB-SubCell"/>
</dbReference>
<dbReference type="EMBL" id="CP022535">
    <property type="protein sequence ID" value="ASP28445.1"/>
    <property type="molecule type" value="Genomic_DNA"/>
</dbReference>
<organism evidence="5 6">
    <name type="scientific">Spiroplasma corruscae</name>
    <dbReference type="NCBI Taxonomy" id="216934"/>
    <lineage>
        <taxon>Bacteria</taxon>
        <taxon>Bacillati</taxon>
        <taxon>Mycoplasmatota</taxon>
        <taxon>Mollicutes</taxon>
        <taxon>Entomoplasmatales</taxon>
        <taxon>Spiroplasmataceae</taxon>
        <taxon>Spiroplasma</taxon>
    </lineage>
</organism>
<protein>
    <recommendedName>
        <fullName evidence="3">Arginine deiminase</fullName>
        <shortName evidence="3">ADI</shortName>
        <ecNumber evidence="3">3.5.3.6</ecNumber>
    </recommendedName>
    <alternativeName>
        <fullName evidence="3">Arginine dihydrolase</fullName>
        <shortName evidence="3">AD</shortName>
    </alternativeName>
</protein>
<evidence type="ECO:0000256" key="1">
    <source>
        <dbReference type="ARBA" id="ARBA00010206"/>
    </source>
</evidence>
<dbReference type="KEGG" id="scou:SCORR_v1c06730"/>
<dbReference type="Proteomes" id="UP000203229">
    <property type="component" value="Chromosome"/>
</dbReference>
<dbReference type="SUPFAM" id="SSF55909">
    <property type="entry name" value="Pentein"/>
    <property type="match status" value="1"/>
</dbReference>
<dbReference type="AlphaFoldDB" id="A0A222EPH8"/>
<proteinExistence type="inferred from homology"/>
<dbReference type="EC" id="3.5.3.6" evidence="3"/>
<dbReference type="Gene3D" id="1.10.3930.10">
    <property type="entry name" value="Arginine deiminase"/>
    <property type="match status" value="1"/>
</dbReference>
<name>A0A222EPH8_9MOLU</name>
<evidence type="ECO:0000313" key="6">
    <source>
        <dbReference type="Proteomes" id="UP000203229"/>
    </source>
</evidence>
<sequence length="399" mass="45989">MAKEYSINVYSEIGNLRTVLLHRPGNELENLSPDLLERLLFDDTPDLIVAQQEHDVFAEELTKNGVEVLYIEKLVEEVITGSPKLRTSLINTFLLESDCKTEYLEIIRKYFEKMNNKELVDKMIAGITKHEVDINDDDNYPLVIDPLPNILFQRDPFASIGNGATINHMFTTTRRRETLFIDMVLKNHPRFVNKVNFWYERNENNNIEGGDILVLNKNTLIIGASQRTNMEAIKSIAERIIKDDSISYKKVIALELKTKNRAFMHLDTVFTNVDYDKFIAHPLIFENMDEFKIFEFSDEGMKKIEKRLEEYLSEQVGKKVQFIKCGGDDPIAQAREQWNDGTNVLTIKPGEVIAYSRNHITVNKLKEAGVKVHEIASSELSRGRGGPRCMSMPIWREDI</sequence>
<evidence type="ECO:0000313" key="5">
    <source>
        <dbReference type="EMBL" id="ASP28445.1"/>
    </source>
</evidence>
<reference evidence="5 6" key="1">
    <citation type="submission" date="2017-07" db="EMBL/GenBank/DDBJ databases">
        <title>Complete genome sequence of Spiroplasma corruscae EC-1 (DSM 19793).</title>
        <authorList>
            <person name="Tsai Y.-M."/>
            <person name="Lo W.-S."/>
            <person name="Kuo C.-H."/>
        </authorList>
    </citation>
    <scope>NUCLEOTIDE SEQUENCE [LARGE SCALE GENOMIC DNA]</scope>
    <source>
        <strain evidence="5 6">EC-1</strain>
    </source>
</reference>